<evidence type="ECO:0000313" key="1">
    <source>
        <dbReference type="EMBL" id="QCI09155.1"/>
    </source>
</evidence>
<reference evidence="1" key="1">
    <citation type="journal article" date="2019" name="Mol. Phylogenet. Evol.">
        <title>Morphological evolution and classification of the red algal order Ceramiales inferred using plastid phylogenomics.</title>
        <authorList>
            <person name="Diaz-Tapia P."/>
            <person name="Pasella M.M."/>
            <person name="Verbruggen H."/>
            <person name="Maggs C.A."/>
        </authorList>
    </citation>
    <scope>NUCLEOTIDE SEQUENCE</scope>
    <source>
        <strain evidence="1">PD1141</strain>
    </source>
</reference>
<gene>
    <name evidence="1" type="primary">orf51</name>
</gene>
<geneLocation type="plastid" evidence="1"/>
<protein>
    <submittedName>
        <fullName evidence="1">Uncharacterized protein</fullName>
    </submittedName>
</protein>
<reference evidence="1" key="2">
    <citation type="submission" date="2019-04" db="EMBL/GenBank/DDBJ databases">
        <authorList>
            <person name="Pasella M."/>
        </authorList>
    </citation>
    <scope>NUCLEOTIDE SEQUENCE</scope>
    <source>
        <strain evidence="1">PD1141</strain>
    </source>
</reference>
<dbReference type="EMBL" id="MK814743">
    <property type="protein sequence ID" value="QCI09155.1"/>
    <property type="molecule type" value="Genomic_DNA"/>
</dbReference>
<accession>A0A4D6X748</accession>
<organism evidence="1">
    <name type="scientific">Inkyuleea mariana</name>
    <dbReference type="NCBI Taxonomy" id="123988"/>
    <lineage>
        <taxon>Eukaryota</taxon>
        <taxon>Rhodophyta</taxon>
        <taxon>Florideophyceae</taxon>
        <taxon>Rhodymeniophycidae</taxon>
        <taxon>Ceramiales</taxon>
        <taxon>Ceramiaceae</taxon>
        <taxon>Inkyuleea</taxon>
    </lineage>
</organism>
<sequence length="51" mass="6017">MFRINKDTSQVISKLVKYIITIKIMECKALNRIFIVSSVSLFDLYEYLINT</sequence>
<name>A0A4D6X748_9FLOR</name>
<dbReference type="AlphaFoldDB" id="A0A4D6X748"/>
<proteinExistence type="predicted"/>
<keyword evidence="1" id="KW-0934">Plastid</keyword>